<dbReference type="EMBL" id="BRYB01000686">
    <property type="protein sequence ID" value="GMI35385.1"/>
    <property type="molecule type" value="Genomic_DNA"/>
</dbReference>
<feature type="region of interest" description="Disordered" evidence="1">
    <location>
        <begin position="1"/>
        <end position="27"/>
    </location>
</feature>
<name>A0ABQ6MX15_9STRA</name>
<comment type="caution">
    <text evidence="2">The sequence shown here is derived from an EMBL/GenBank/DDBJ whole genome shotgun (WGS) entry which is preliminary data.</text>
</comment>
<dbReference type="InterPro" id="IPR029063">
    <property type="entry name" value="SAM-dependent_MTases_sf"/>
</dbReference>
<proteinExistence type="predicted"/>
<evidence type="ECO:0008006" key="4">
    <source>
        <dbReference type="Google" id="ProtNLM"/>
    </source>
</evidence>
<dbReference type="Gene3D" id="3.40.50.150">
    <property type="entry name" value="Vaccinia Virus protein VP39"/>
    <property type="match status" value="1"/>
</dbReference>
<feature type="compositionally biased region" description="Pro residues" evidence="1">
    <location>
        <begin position="13"/>
        <end position="26"/>
    </location>
</feature>
<dbReference type="SUPFAM" id="SSF53335">
    <property type="entry name" value="S-adenosyl-L-methionine-dependent methyltransferases"/>
    <property type="match status" value="1"/>
</dbReference>
<evidence type="ECO:0000313" key="2">
    <source>
        <dbReference type="EMBL" id="GMI35385.1"/>
    </source>
</evidence>
<keyword evidence="3" id="KW-1185">Reference proteome</keyword>
<reference evidence="2 3" key="1">
    <citation type="journal article" date="2023" name="Commun. Biol.">
        <title>Genome analysis of Parmales, the sister group of diatoms, reveals the evolutionary specialization of diatoms from phago-mixotrophs to photoautotrophs.</title>
        <authorList>
            <person name="Ban H."/>
            <person name="Sato S."/>
            <person name="Yoshikawa S."/>
            <person name="Yamada K."/>
            <person name="Nakamura Y."/>
            <person name="Ichinomiya M."/>
            <person name="Sato N."/>
            <person name="Blanc-Mathieu R."/>
            <person name="Endo H."/>
            <person name="Kuwata A."/>
            <person name="Ogata H."/>
        </authorList>
    </citation>
    <scope>NUCLEOTIDE SEQUENCE [LARGE SCALE GENOMIC DNA]</scope>
</reference>
<dbReference type="Proteomes" id="UP001165060">
    <property type="component" value="Unassembled WGS sequence"/>
</dbReference>
<evidence type="ECO:0000313" key="3">
    <source>
        <dbReference type="Proteomes" id="UP001165060"/>
    </source>
</evidence>
<organism evidence="2 3">
    <name type="scientific">Tetraparma gracilis</name>
    <dbReference type="NCBI Taxonomy" id="2962635"/>
    <lineage>
        <taxon>Eukaryota</taxon>
        <taxon>Sar</taxon>
        <taxon>Stramenopiles</taxon>
        <taxon>Ochrophyta</taxon>
        <taxon>Bolidophyceae</taxon>
        <taxon>Parmales</taxon>
        <taxon>Triparmaceae</taxon>
        <taxon>Tetraparma</taxon>
    </lineage>
</organism>
<gene>
    <name evidence="2" type="ORF">TeGR_g1426</name>
</gene>
<sequence length="209" mass="21997">MSALLSSSSSSSSPPPAPPAPEPYKPTPDALFAYIESLATPPSGSSPSFGSFLDSGTGNHSLKWLLSLERSGCLAGWDAVTADRQMQAGTRRTLAELAPGSGGRILIGNWAAEATAATPADAIIKNANGYLLPDHRYDTILADYLIGAMDGFSPYYQDLILPRLAEHLEPGGRIYVVGMQPVPDEAPGRANVVCDVRKVRDACILLAGE</sequence>
<evidence type="ECO:0000256" key="1">
    <source>
        <dbReference type="SAM" id="MobiDB-lite"/>
    </source>
</evidence>
<protein>
    <recommendedName>
        <fullName evidence="4">S-adenosyl-L-methionine-dependent methyltransferase</fullName>
    </recommendedName>
</protein>
<accession>A0ABQ6MX15</accession>
<feature type="compositionally biased region" description="Low complexity" evidence="1">
    <location>
        <begin position="1"/>
        <end position="12"/>
    </location>
</feature>